<proteinExistence type="predicted"/>
<dbReference type="Proteomes" id="UP000294599">
    <property type="component" value="Unassembled WGS sequence"/>
</dbReference>
<keyword evidence="1" id="KW-0732">Signal</keyword>
<comment type="caution">
    <text evidence="2">The sequence shown here is derived from an EMBL/GenBank/DDBJ whole genome shotgun (WGS) entry which is preliminary data.</text>
</comment>
<reference evidence="2 3" key="1">
    <citation type="submission" date="2019-03" db="EMBL/GenBank/DDBJ databases">
        <title>Genomic Encyclopedia of Type Strains, Phase IV (KMG-IV): sequencing the most valuable type-strain genomes for metagenomic binning, comparative biology and taxonomic classification.</title>
        <authorList>
            <person name="Goeker M."/>
        </authorList>
    </citation>
    <scope>NUCLEOTIDE SEQUENCE [LARGE SCALE GENOMIC DNA]</scope>
    <source>
        <strain evidence="2 3">DSM 21944</strain>
    </source>
</reference>
<dbReference type="RefSeq" id="WP_377602752.1">
    <property type="nucleotide sequence ID" value="NZ_JBHMFH010000001.1"/>
</dbReference>
<name>A0A4R3L815_9GAMM</name>
<keyword evidence="3" id="KW-1185">Reference proteome</keyword>
<dbReference type="EMBL" id="SMAF01000023">
    <property type="protein sequence ID" value="TCS94364.1"/>
    <property type="molecule type" value="Genomic_DNA"/>
</dbReference>
<gene>
    <name evidence="2" type="ORF">EDC25_12334</name>
</gene>
<evidence type="ECO:0000256" key="1">
    <source>
        <dbReference type="SAM" id="SignalP"/>
    </source>
</evidence>
<evidence type="ECO:0000313" key="2">
    <source>
        <dbReference type="EMBL" id="TCS94364.1"/>
    </source>
</evidence>
<sequence length="428" mass="47989">MNRRHGRGCIVLKFKATLTTLLILLSTQFATSASADDRQEKWDLAWRTLYEENRPLKAIGDLDSLMKTGWIHTNTFAQFYAFTGNLIETEFLAHAYLAEDIVDPPIELICEAYMRIPATEAIMDVARNAKLVMMNENHYSPLHRAFASQVIGVLRPIGFSLFGAETFSEVVAERSDRLTSPTLDLGVYSAEPMFGDLIRHAIAQGYVLFPYEQTAAQLVDGVDENTRRAVREQSQAANIKRVIDDNADKLVFIYGTHIRKTPGNGSNTMMAYRLQQLTGIEPISIDQTGGTPSSARRYQTPLYRGVERCGKLDYPVALRKRDGTYLARDGYDITIFFPHTNYSIGGRPDWLISIGGRAFLSLRLQPAAQQTLVRIFVRDEADDAVAIDHVLAPPESDRVTVALPKGHYRAVREWPDGTQNDLGELTID</sequence>
<protein>
    <submittedName>
        <fullName evidence="2">Uncharacterized protein</fullName>
    </submittedName>
</protein>
<accession>A0A4R3L815</accession>
<dbReference type="AlphaFoldDB" id="A0A4R3L815"/>
<organism evidence="2 3">
    <name type="scientific">Pseudofulvimonas gallinarii</name>
    <dbReference type="NCBI Taxonomy" id="634155"/>
    <lineage>
        <taxon>Bacteria</taxon>
        <taxon>Pseudomonadati</taxon>
        <taxon>Pseudomonadota</taxon>
        <taxon>Gammaproteobacteria</taxon>
        <taxon>Lysobacterales</taxon>
        <taxon>Rhodanobacteraceae</taxon>
        <taxon>Pseudofulvimonas</taxon>
    </lineage>
</organism>
<feature type="signal peptide" evidence="1">
    <location>
        <begin position="1"/>
        <end position="35"/>
    </location>
</feature>
<feature type="chain" id="PRO_5020769761" evidence="1">
    <location>
        <begin position="36"/>
        <end position="428"/>
    </location>
</feature>
<evidence type="ECO:0000313" key="3">
    <source>
        <dbReference type="Proteomes" id="UP000294599"/>
    </source>
</evidence>